<dbReference type="SUPFAM" id="SSF46955">
    <property type="entry name" value="Putative DNA-binding domain"/>
    <property type="match status" value="1"/>
</dbReference>
<evidence type="ECO:0000256" key="1">
    <source>
        <dbReference type="ARBA" id="ARBA00023125"/>
    </source>
</evidence>
<evidence type="ECO:0000313" key="4">
    <source>
        <dbReference type="EMBL" id="MET3574386.1"/>
    </source>
</evidence>
<evidence type="ECO:0000259" key="3">
    <source>
        <dbReference type="PROSITE" id="PS50937"/>
    </source>
</evidence>
<comment type="caution">
    <text evidence="4">The sequence shown here is derived from an EMBL/GenBank/DDBJ whole genome shotgun (WGS) entry which is preliminary data.</text>
</comment>
<dbReference type="PROSITE" id="PS00552">
    <property type="entry name" value="HTH_MERR_1"/>
    <property type="match status" value="1"/>
</dbReference>
<protein>
    <submittedName>
        <fullName evidence="4">DNA-binding transcriptional MerR regulator</fullName>
    </submittedName>
</protein>
<dbReference type="Gene3D" id="1.10.1660.10">
    <property type="match status" value="1"/>
</dbReference>
<feature type="domain" description="HTH merR-type" evidence="3">
    <location>
        <begin position="4"/>
        <end position="73"/>
    </location>
</feature>
<organism evidence="4 5">
    <name type="scientific">Bhargavaea ullalensis</name>
    <dbReference type="NCBI Taxonomy" id="1265685"/>
    <lineage>
        <taxon>Bacteria</taxon>
        <taxon>Bacillati</taxon>
        <taxon>Bacillota</taxon>
        <taxon>Bacilli</taxon>
        <taxon>Bacillales</taxon>
        <taxon>Caryophanaceae</taxon>
        <taxon>Bhargavaea</taxon>
    </lineage>
</organism>
<dbReference type="PANTHER" id="PTHR30204">
    <property type="entry name" value="REDOX-CYCLING DRUG-SENSING TRANSCRIPTIONAL ACTIVATOR SOXR"/>
    <property type="match status" value="1"/>
</dbReference>
<keyword evidence="2" id="KW-0175">Coiled coil</keyword>
<evidence type="ECO:0000256" key="2">
    <source>
        <dbReference type="SAM" id="Coils"/>
    </source>
</evidence>
<evidence type="ECO:0000313" key="5">
    <source>
        <dbReference type="Proteomes" id="UP001549099"/>
    </source>
</evidence>
<dbReference type="EMBL" id="JBEPLW010000001">
    <property type="protein sequence ID" value="MET3574386.1"/>
    <property type="molecule type" value="Genomic_DNA"/>
</dbReference>
<accession>A0ABV2G7Z3</accession>
<keyword evidence="5" id="KW-1185">Reference proteome</keyword>
<dbReference type="InterPro" id="IPR047057">
    <property type="entry name" value="MerR_fam"/>
</dbReference>
<dbReference type="GO" id="GO:0003677">
    <property type="term" value="F:DNA binding"/>
    <property type="evidence" value="ECO:0007669"/>
    <property type="project" value="UniProtKB-KW"/>
</dbReference>
<dbReference type="InterPro" id="IPR000551">
    <property type="entry name" value="MerR-type_HTH_dom"/>
</dbReference>
<dbReference type="PROSITE" id="PS50937">
    <property type="entry name" value="HTH_MERR_2"/>
    <property type="match status" value="1"/>
</dbReference>
<keyword evidence="1 4" id="KW-0238">DNA-binding</keyword>
<reference evidence="4 5" key="1">
    <citation type="submission" date="2024-06" db="EMBL/GenBank/DDBJ databases">
        <title>Genomic Encyclopedia of Type Strains, Phase IV (KMG-IV): sequencing the most valuable type-strain genomes for metagenomic binning, comparative biology and taxonomic classification.</title>
        <authorList>
            <person name="Goeker M."/>
        </authorList>
    </citation>
    <scope>NUCLEOTIDE SEQUENCE [LARGE SCALE GENOMIC DNA]</scope>
    <source>
        <strain evidence="4 5">DSM 26128</strain>
    </source>
</reference>
<name>A0ABV2G7Z3_9BACL</name>
<dbReference type="PRINTS" id="PR00040">
    <property type="entry name" value="HTHMERR"/>
</dbReference>
<dbReference type="Pfam" id="PF07739">
    <property type="entry name" value="TipAS"/>
    <property type="match status" value="1"/>
</dbReference>
<dbReference type="SMART" id="SM00422">
    <property type="entry name" value="HTH_MERR"/>
    <property type="match status" value="1"/>
</dbReference>
<dbReference type="Pfam" id="PF13411">
    <property type="entry name" value="MerR_1"/>
    <property type="match status" value="1"/>
</dbReference>
<dbReference type="RefSeq" id="WP_354194508.1">
    <property type="nucleotide sequence ID" value="NZ_JBEPLW010000001.1"/>
</dbReference>
<dbReference type="InterPro" id="IPR009061">
    <property type="entry name" value="DNA-bd_dom_put_sf"/>
</dbReference>
<gene>
    <name evidence="4" type="ORF">ABID49_000262</name>
</gene>
<dbReference type="Proteomes" id="UP001549099">
    <property type="component" value="Unassembled WGS sequence"/>
</dbReference>
<proteinExistence type="predicted"/>
<feature type="coiled-coil region" evidence="2">
    <location>
        <begin position="80"/>
        <end position="107"/>
    </location>
</feature>
<dbReference type="CDD" id="cd01106">
    <property type="entry name" value="HTH_TipAL-Mta"/>
    <property type="match status" value="1"/>
</dbReference>
<sequence length="241" mass="27752">MKETWKVGEVAELTGLTVRTLRYYDQIGLFSPSRHTESGHRQYTKADLARLQPIISMRQMGVPLEEIQSYTEQGSRHSIAEILEVQIERLRSEIAVQQQLLEELETALFTARARGEMPFQDILNILEALRLNQELYFSKQNLDRMKESVQRIDVAEAERLEKEFKGLIDRLHAEYEKGTSAENAEVRSLAGRWKEIIGTFSGGEPELWSQAEQFHAGNPGNELQYGVHEELYRYIADALEP</sequence>
<dbReference type="PANTHER" id="PTHR30204:SF90">
    <property type="entry name" value="HTH-TYPE TRANSCRIPTIONAL ACTIVATOR MTA"/>
    <property type="match status" value="1"/>
</dbReference>
<dbReference type="InterPro" id="IPR012925">
    <property type="entry name" value="TipAS_dom"/>
</dbReference>